<comment type="caution">
    <text evidence="1">The sequence shown here is derived from an EMBL/GenBank/DDBJ whole genome shotgun (WGS) entry which is preliminary data.</text>
</comment>
<name>A0A1Y3GCN7_9EURY</name>
<evidence type="ECO:0000313" key="2">
    <source>
        <dbReference type="Proteomes" id="UP000195137"/>
    </source>
</evidence>
<gene>
    <name evidence="1" type="ORF">AMET1_0861</name>
</gene>
<protein>
    <submittedName>
        <fullName evidence="1">Uncharacterized protein</fullName>
    </submittedName>
</protein>
<dbReference type="AlphaFoldDB" id="A0A1Y3GCN7"/>
<dbReference type="RefSeq" id="WP_086637237.1">
    <property type="nucleotide sequence ID" value="NZ_MRZU01000003.1"/>
</dbReference>
<dbReference type="EMBL" id="MRZU01000003">
    <property type="protein sequence ID" value="OUJ19208.1"/>
    <property type="molecule type" value="Genomic_DNA"/>
</dbReference>
<reference evidence="1 2" key="1">
    <citation type="submission" date="2016-12" db="EMBL/GenBank/DDBJ databases">
        <title>Discovery of methanogenic haloarchaea.</title>
        <authorList>
            <person name="Sorokin D.Y."/>
            <person name="Makarova K.S."/>
            <person name="Abbas B."/>
            <person name="Ferrer M."/>
            <person name="Golyshin P.N."/>
        </authorList>
    </citation>
    <scope>NUCLEOTIDE SEQUENCE [LARGE SCALE GENOMIC DNA]</scope>
    <source>
        <strain evidence="1">AMET1</strain>
    </source>
</reference>
<proteinExistence type="predicted"/>
<sequence>MEMIKQKNTPTDSCVECIVEKCASCIRQGCTLSERACNLCSEEQNDTPEFEDIIDEIEECQKEKLNDPGITIGYEDDMYNDEHFDGGSDPYMY</sequence>
<evidence type="ECO:0000313" key="1">
    <source>
        <dbReference type="EMBL" id="OUJ19208.1"/>
    </source>
</evidence>
<accession>A0A1Y3GCN7</accession>
<dbReference type="Proteomes" id="UP000195137">
    <property type="component" value="Unassembled WGS sequence"/>
</dbReference>
<keyword evidence="2" id="KW-1185">Reference proteome</keyword>
<organism evidence="1 2">
    <name type="scientific">Methanonatronarchaeum thermophilum</name>
    <dbReference type="NCBI Taxonomy" id="1927129"/>
    <lineage>
        <taxon>Archaea</taxon>
        <taxon>Methanobacteriati</taxon>
        <taxon>Methanobacteriota</taxon>
        <taxon>Methanonatronarchaeia</taxon>
        <taxon>Methanonatronarchaeales</taxon>
        <taxon>Methanonatronarchaeaceae</taxon>
        <taxon>Methanonatronarchaeum</taxon>
    </lineage>
</organism>